<dbReference type="Pfam" id="PF02571">
    <property type="entry name" value="CbiJ"/>
    <property type="match status" value="1"/>
</dbReference>
<dbReference type="EMBL" id="CP022540">
    <property type="protein sequence ID" value="ASP21213.1"/>
    <property type="molecule type" value="Genomic_DNA"/>
</dbReference>
<name>A0A222E4V0_9RHOB</name>
<dbReference type="InterPro" id="IPR003723">
    <property type="entry name" value="Precorrin-6x_reduct"/>
</dbReference>
<gene>
    <name evidence="4" type="ORF">ANTHELSMS3_02550</name>
</gene>
<keyword evidence="3 4" id="KW-0560">Oxidoreductase</keyword>
<dbReference type="KEGG" id="aht:ANTHELSMS3_02550"/>
<dbReference type="GO" id="GO:0016994">
    <property type="term" value="F:precorrin-6A reductase activity"/>
    <property type="evidence" value="ECO:0007669"/>
    <property type="project" value="UniProtKB-EC"/>
</dbReference>
<dbReference type="Proteomes" id="UP000203589">
    <property type="component" value="Chromosome"/>
</dbReference>
<evidence type="ECO:0000313" key="4">
    <source>
        <dbReference type="EMBL" id="ASP21213.1"/>
    </source>
</evidence>
<proteinExistence type="predicted"/>
<comment type="pathway">
    <text evidence="1">Cofactor biosynthesis; adenosylcobalamin biosynthesis.</text>
</comment>
<dbReference type="NCBIfam" id="NF005968">
    <property type="entry name" value="PRK08057.1-2"/>
    <property type="match status" value="1"/>
</dbReference>
<reference evidence="4 5" key="1">
    <citation type="submission" date="2017-07" db="EMBL/GenBank/DDBJ databases">
        <title>Genome Sequence of Antarctobacter heliothermus Strain SMS3 Isolated from a culture of the Diatom Skeletonema marinoi.</title>
        <authorList>
            <person name="Topel M."/>
            <person name="Pinder M.I.M."/>
            <person name="Johansson O.N."/>
            <person name="Kourtchenko O."/>
            <person name="Godhe A."/>
            <person name="Clarke A.K."/>
        </authorList>
    </citation>
    <scope>NUCLEOTIDE SEQUENCE [LARGE SCALE GENOMIC DNA]</scope>
    <source>
        <strain evidence="4 5">SMS3</strain>
    </source>
</reference>
<evidence type="ECO:0000256" key="3">
    <source>
        <dbReference type="ARBA" id="ARBA00023002"/>
    </source>
</evidence>
<dbReference type="EC" id="1.3.1.54" evidence="4"/>
<keyword evidence="5" id="KW-1185">Reference proteome</keyword>
<evidence type="ECO:0000256" key="2">
    <source>
        <dbReference type="ARBA" id="ARBA00022573"/>
    </source>
</evidence>
<dbReference type="PANTHER" id="PTHR36925:SF1">
    <property type="entry name" value="COBALT-PRECORRIN-6A REDUCTASE"/>
    <property type="match status" value="1"/>
</dbReference>
<dbReference type="GO" id="GO:0009236">
    <property type="term" value="P:cobalamin biosynthetic process"/>
    <property type="evidence" value="ECO:0007669"/>
    <property type="project" value="UniProtKB-UniPathway"/>
</dbReference>
<keyword evidence="2" id="KW-0169">Cobalamin biosynthesis</keyword>
<dbReference type="PROSITE" id="PS51014">
    <property type="entry name" value="COBK_CBIJ"/>
    <property type="match status" value="1"/>
</dbReference>
<sequence length="246" mass="26458">MILGGTTEATALANLMAERGLHGTVSFAGRVDRPRRQPLPQRVGGFGGVDGLTRYIRDRGITHLVDATHPFAAQMSRNAVHAAAEAGIPMLALTRPAWQPQPGDNWTHVPDISAAVRALDGPGRRVMLAVGRMHLDDFAPNPQHTYLLRLVDPPKTLPPFPQYNVVVDRGPFTVDGDRALMEQHGIELIVSKNAGGSGASAKLEAARALNLPVLMIDRPALPDRREVATPQEVLDWVAHAGTDLGV</sequence>
<dbReference type="PANTHER" id="PTHR36925">
    <property type="entry name" value="COBALT-PRECORRIN-6A REDUCTASE"/>
    <property type="match status" value="1"/>
</dbReference>
<evidence type="ECO:0000256" key="1">
    <source>
        <dbReference type="ARBA" id="ARBA00004953"/>
    </source>
</evidence>
<dbReference type="UniPathway" id="UPA00148"/>
<dbReference type="NCBIfam" id="TIGR00715">
    <property type="entry name" value="precor6x_red"/>
    <property type="match status" value="1"/>
</dbReference>
<organism evidence="4 5">
    <name type="scientific">Antarctobacter heliothermus</name>
    <dbReference type="NCBI Taxonomy" id="74033"/>
    <lineage>
        <taxon>Bacteria</taxon>
        <taxon>Pseudomonadati</taxon>
        <taxon>Pseudomonadota</taxon>
        <taxon>Alphaproteobacteria</taxon>
        <taxon>Rhodobacterales</taxon>
        <taxon>Roseobacteraceae</taxon>
        <taxon>Antarctobacter</taxon>
    </lineage>
</organism>
<dbReference type="AlphaFoldDB" id="A0A222E4V0"/>
<evidence type="ECO:0000313" key="5">
    <source>
        <dbReference type="Proteomes" id="UP000203589"/>
    </source>
</evidence>
<accession>A0A222E4V0</accession>
<protein>
    <submittedName>
        <fullName evidence="4">Precorrin-6A reductase</fullName>
        <ecNumber evidence="4">1.3.1.54</ecNumber>
    </submittedName>
</protein>